<organism evidence="1 2">
    <name type="scientific">Halovenus salina</name>
    <dbReference type="NCBI Taxonomy" id="1510225"/>
    <lineage>
        <taxon>Archaea</taxon>
        <taxon>Methanobacteriati</taxon>
        <taxon>Methanobacteriota</taxon>
        <taxon>Stenosarchaea group</taxon>
        <taxon>Halobacteria</taxon>
        <taxon>Halobacteriales</taxon>
        <taxon>Haloarculaceae</taxon>
        <taxon>Halovenus</taxon>
    </lineage>
</organism>
<evidence type="ECO:0000313" key="2">
    <source>
        <dbReference type="Proteomes" id="UP001596445"/>
    </source>
</evidence>
<sequence length="231" mass="26035">MTREAVVEGFEYFLEDAIDATMDEFSVSRALRSGARGPTGLAVDRLLSNAGALQRRVVEPELNAYRRQTLDQFEIVLDYIEDDAGVEAYRNEILSVGAVADSIRSDISPERRREVEDSLLARHRDLGEAVEPLVRSPASDFWTAAVTELERDEAETLVNEHFPFTAPLREHRDAFEMVAGFDATTVLGSVPRFLPDPSFEVEYTDEAIRAMYRAEQSVVNAAERDIEDRFD</sequence>
<gene>
    <name evidence="1" type="ORF">ACFQQG_07530</name>
</gene>
<reference evidence="1 2" key="1">
    <citation type="journal article" date="2019" name="Int. J. Syst. Evol. Microbiol.">
        <title>The Global Catalogue of Microorganisms (GCM) 10K type strain sequencing project: providing services to taxonomists for standard genome sequencing and annotation.</title>
        <authorList>
            <consortium name="The Broad Institute Genomics Platform"/>
            <consortium name="The Broad Institute Genome Sequencing Center for Infectious Disease"/>
            <person name="Wu L."/>
            <person name="Ma J."/>
        </authorList>
    </citation>
    <scope>NUCLEOTIDE SEQUENCE [LARGE SCALE GENOMIC DNA]</scope>
    <source>
        <strain evidence="1 2">JCM 30072</strain>
    </source>
</reference>
<dbReference type="GeneID" id="76630005"/>
<dbReference type="AlphaFoldDB" id="A0ABD5W1F4"/>
<evidence type="ECO:0000313" key="1">
    <source>
        <dbReference type="EMBL" id="MFC7058046.1"/>
    </source>
</evidence>
<dbReference type="EMBL" id="JBHSZI010000001">
    <property type="protein sequence ID" value="MFC7058046.1"/>
    <property type="molecule type" value="Genomic_DNA"/>
</dbReference>
<dbReference type="RefSeq" id="WP_267163853.1">
    <property type="nucleotide sequence ID" value="NZ_CP112972.1"/>
</dbReference>
<comment type="caution">
    <text evidence="1">The sequence shown here is derived from an EMBL/GenBank/DDBJ whole genome shotgun (WGS) entry which is preliminary data.</text>
</comment>
<proteinExistence type="predicted"/>
<accession>A0ABD5W1F4</accession>
<protein>
    <submittedName>
        <fullName evidence="1">Uncharacterized protein</fullName>
    </submittedName>
</protein>
<keyword evidence="2" id="KW-1185">Reference proteome</keyword>
<name>A0ABD5W1F4_9EURY</name>
<dbReference type="Proteomes" id="UP001596445">
    <property type="component" value="Unassembled WGS sequence"/>
</dbReference>